<dbReference type="InterPro" id="IPR000182">
    <property type="entry name" value="GNAT_dom"/>
</dbReference>
<dbReference type="Proteomes" id="UP000236146">
    <property type="component" value="Unassembled WGS sequence"/>
</dbReference>
<dbReference type="Pfam" id="PF00583">
    <property type="entry name" value="Acetyltransf_1"/>
    <property type="match status" value="1"/>
</dbReference>
<dbReference type="SUPFAM" id="SSF55729">
    <property type="entry name" value="Acyl-CoA N-acyltransferases (Nat)"/>
    <property type="match status" value="1"/>
</dbReference>
<dbReference type="InterPro" id="IPR016181">
    <property type="entry name" value="Acyl_CoA_acyltransferase"/>
</dbReference>
<gene>
    <name evidence="2" type="ORF">BFS05_04705</name>
</gene>
<dbReference type="RefSeq" id="WP_103084843.1">
    <property type="nucleotide sequence ID" value="NZ_JBLLPO010000005.1"/>
</dbReference>
<sequence>MAVEFRPMGLGDIDAVVDEYERTWGIAKVVGSEASLELSRRFVLHYLAPSTYSVMAYDDDKLLGLLLTRVFGDELLFPEVSNMLEKQESLMKNAKDDRYLNALAGAETMREIEIKLEARSHINDLTQAELELFVVSPDSRGKGVGAGLWSKTMSHLRHRGVNRYYLHTDTACDVSFYDYYGLRRDAEWMHQDHPKEAECVKNLVSDLFIYSGEPLIKSSHSHKR</sequence>
<evidence type="ECO:0000259" key="1">
    <source>
        <dbReference type="PROSITE" id="PS51186"/>
    </source>
</evidence>
<dbReference type="AlphaFoldDB" id="A0A2K1SU38"/>
<protein>
    <submittedName>
        <fullName evidence="2">N-acetyltransferase</fullName>
    </submittedName>
</protein>
<dbReference type="Gene3D" id="3.40.630.30">
    <property type="match status" value="1"/>
</dbReference>
<keyword evidence="2" id="KW-0808">Transferase</keyword>
<reference evidence="2 3" key="1">
    <citation type="submission" date="2016-10" db="EMBL/GenBank/DDBJ databases">
        <authorList>
            <person name="Varghese N."/>
        </authorList>
    </citation>
    <scope>NUCLEOTIDE SEQUENCE [LARGE SCALE GENOMIC DNA]</scope>
    <source>
        <strain evidence="2 3">KA00225</strain>
    </source>
</reference>
<dbReference type="GO" id="GO:0016747">
    <property type="term" value="F:acyltransferase activity, transferring groups other than amino-acyl groups"/>
    <property type="evidence" value="ECO:0007669"/>
    <property type="project" value="InterPro"/>
</dbReference>
<feature type="domain" description="N-acetyltransferase" evidence="1">
    <location>
        <begin position="3"/>
        <end position="204"/>
    </location>
</feature>
<dbReference type="CDD" id="cd04301">
    <property type="entry name" value="NAT_SF"/>
    <property type="match status" value="1"/>
</dbReference>
<organism evidence="2 3">
    <name type="scientific">Gardnerella vaginalis</name>
    <dbReference type="NCBI Taxonomy" id="2702"/>
    <lineage>
        <taxon>Bacteria</taxon>
        <taxon>Bacillati</taxon>
        <taxon>Actinomycetota</taxon>
        <taxon>Actinomycetes</taxon>
        <taxon>Bifidobacteriales</taxon>
        <taxon>Bifidobacteriaceae</taxon>
        <taxon>Gardnerella</taxon>
    </lineage>
</organism>
<proteinExistence type="predicted"/>
<dbReference type="OrthoDB" id="6711752at2"/>
<dbReference type="EMBL" id="MNLH01000004">
    <property type="protein sequence ID" value="PNS43051.1"/>
    <property type="molecule type" value="Genomic_DNA"/>
</dbReference>
<evidence type="ECO:0000313" key="2">
    <source>
        <dbReference type="EMBL" id="PNS43051.1"/>
    </source>
</evidence>
<comment type="caution">
    <text evidence="2">The sequence shown here is derived from an EMBL/GenBank/DDBJ whole genome shotgun (WGS) entry which is preliminary data.</text>
</comment>
<evidence type="ECO:0000313" key="3">
    <source>
        <dbReference type="Proteomes" id="UP000236146"/>
    </source>
</evidence>
<dbReference type="PROSITE" id="PS51186">
    <property type="entry name" value="GNAT"/>
    <property type="match status" value="1"/>
</dbReference>
<accession>A0A2K1SU38</accession>
<name>A0A2K1SU38_GARVA</name>